<name>A0A0P6JSS7_9CRUS</name>
<dbReference type="AlphaFoldDB" id="A0A0P6JSS7"/>
<reference evidence="1" key="1">
    <citation type="submission" date="2015-10" db="EMBL/GenBank/DDBJ databases">
        <title>EvidentialGene: Evidence-directed Construction of Complete mRNA Transcriptomes without Genomes.</title>
        <authorList>
            <person name="Gilbert D.G."/>
        </authorList>
    </citation>
    <scope>NUCLEOTIDE SEQUENCE</scope>
</reference>
<organism evidence="1">
    <name type="scientific">Daphnia magna</name>
    <dbReference type="NCBI Taxonomy" id="35525"/>
    <lineage>
        <taxon>Eukaryota</taxon>
        <taxon>Metazoa</taxon>
        <taxon>Ecdysozoa</taxon>
        <taxon>Arthropoda</taxon>
        <taxon>Crustacea</taxon>
        <taxon>Branchiopoda</taxon>
        <taxon>Diplostraca</taxon>
        <taxon>Cladocera</taxon>
        <taxon>Anomopoda</taxon>
        <taxon>Daphniidae</taxon>
        <taxon>Daphnia</taxon>
    </lineage>
</organism>
<protein>
    <submittedName>
        <fullName evidence="1">Uncharacterized protein</fullName>
    </submittedName>
</protein>
<accession>A0A0P6JSS7</accession>
<evidence type="ECO:0000313" key="1">
    <source>
        <dbReference type="EMBL" id="JAN84833.1"/>
    </source>
</evidence>
<dbReference type="EMBL" id="GDIQ01009904">
    <property type="protein sequence ID" value="JAN84833.1"/>
    <property type="molecule type" value="Transcribed_RNA"/>
</dbReference>
<proteinExistence type="predicted"/>
<sequence>MCRHFPAISSISVGQRVWRELCILVCVCACWQGILIDGHVFDDRPCLSHPKLPPNCSSLS</sequence>